<evidence type="ECO:0000313" key="1">
    <source>
        <dbReference type="EMBL" id="ALJ00881.1"/>
    </source>
</evidence>
<dbReference type="PATRIC" id="fig|512763.3.peg.4429"/>
<gene>
    <name evidence="1" type="ORF">DC20_20180</name>
</gene>
<accession>A0A0N7HX27</accession>
<dbReference type="KEGG" id="rti:DC20_20180"/>
<reference evidence="1 2" key="1">
    <citation type="submission" date="2015-08" db="EMBL/GenBank/DDBJ databases">
        <title>Complete genome sequence of Rufibacter tibetensis strain 1351t, a radiation-resistant bacterium from tibet plateau.</title>
        <authorList>
            <person name="Dai J."/>
        </authorList>
    </citation>
    <scope>NUCLEOTIDE SEQUENCE [LARGE SCALE GENOMIC DNA]</scope>
    <source>
        <strain evidence="1 2">1351</strain>
    </source>
</reference>
<protein>
    <submittedName>
        <fullName evidence="1">Uncharacterized protein</fullName>
    </submittedName>
</protein>
<dbReference type="AlphaFoldDB" id="A0A0N7HX27"/>
<dbReference type="Proteomes" id="UP000061382">
    <property type="component" value="Chromosome"/>
</dbReference>
<keyword evidence="2" id="KW-1185">Reference proteome</keyword>
<organism evidence="1 2">
    <name type="scientific">Rufibacter tibetensis</name>
    <dbReference type="NCBI Taxonomy" id="512763"/>
    <lineage>
        <taxon>Bacteria</taxon>
        <taxon>Pseudomonadati</taxon>
        <taxon>Bacteroidota</taxon>
        <taxon>Cytophagia</taxon>
        <taxon>Cytophagales</taxon>
        <taxon>Hymenobacteraceae</taxon>
        <taxon>Rufibacter</taxon>
    </lineage>
</organism>
<sequence>MSQVYILYIQEGMDLGQLLLLLYKGDERFVLRRYIIDICCLKQNQNLYFRWNTFIRLQSFLANHQPKLKLY</sequence>
<name>A0A0N7HX27_9BACT</name>
<dbReference type="EMBL" id="CP012643">
    <property type="protein sequence ID" value="ALJ00881.1"/>
    <property type="molecule type" value="Genomic_DNA"/>
</dbReference>
<dbReference type="STRING" id="512763.DC20_20180"/>
<evidence type="ECO:0000313" key="2">
    <source>
        <dbReference type="Proteomes" id="UP000061382"/>
    </source>
</evidence>
<proteinExistence type="predicted"/>